<protein>
    <submittedName>
        <fullName evidence="6">FAD/FMN-containing dehydrogenase</fullName>
    </submittedName>
</protein>
<dbReference type="InterPro" id="IPR004113">
    <property type="entry name" value="FAD-bd_oxidored_4_C"/>
</dbReference>
<keyword evidence="4" id="KW-0560">Oxidoreductase</keyword>
<organism evidence="6 7">
    <name type="scientific">Sphingobium vermicomposti</name>
    <dbReference type="NCBI Taxonomy" id="529005"/>
    <lineage>
        <taxon>Bacteria</taxon>
        <taxon>Pseudomonadati</taxon>
        <taxon>Pseudomonadota</taxon>
        <taxon>Alphaproteobacteria</taxon>
        <taxon>Sphingomonadales</taxon>
        <taxon>Sphingomonadaceae</taxon>
        <taxon>Sphingobium</taxon>
    </lineage>
</organism>
<dbReference type="GO" id="GO:0016491">
    <property type="term" value="F:oxidoreductase activity"/>
    <property type="evidence" value="ECO:0007669"/>
    <property type="project" value="UniProtKB-KW"/>
</dbReference>
<keyword evidence="2" id="KW-0285">Flavoprotein</keyword>
<dbReference type="PROSITE" id="PS51387">
    <property type="entry name" value="FAD_PCMH"/>
    <property type="match status" value="1"/>
</dbReference>
<dbReference type="SUPFAM" id="SSF56176">
    <property type="entry name" value="FAD-binding/transporter-associated domain-like"/>
    <property type="match status" value="1"/>
</dbReference>
<dbReference type="InterPro" id="IPR016166">
    <property type="entry name" value="FAD-bd_PCMH"/>
</dbReference>
<evidence type="ECO:0000256" key="4">
    <source>
        <dbReference type="ARBA" id="ARBA00023002"/>
    </source>
</evidence>
<evidence type="ECO:0000313" key="6">
    <source>
        <dbReference type="EMBL" id="NIJ15927.1"/>
    </source>
</evidence>
<keyword evidence="7" id="KW-1185">Reference proteome</keyword>
<sequence>MSVGSSLIPGLIDRMCGVVGPDHVLTIPDDIAPYRFDGRGEGGGVPDAVVRPDCAQQVSALVALAAETGMRIVVQGGRTGLMGAGLSRENVQPGESGGDIVLNLDRLNRHIDIDPANRTATVDAGVRLSALNAAAAEHGLFFPIDLGADPSIGGMIAANTGGARLLRYGDVRTNLMAVDMVRADAAGTMLSLGAPLWKNNSGLDLKQLLVGSGGSMGIVTRATVALQPLPSVQMTALVALRDADAALPLLLELEAQFGTLLTAFEGISAHAMTAALTHVQTLRAPFAAVPDYAVLIELSAGAALDAAMLEEKLGTVLEPMMMAVDAAIVDIAIDHRGRLWAIRHALTEGLRAAGAVVACDIALRRGDVMRFRSAMAARLGTETPALVPHDFGHIGDGGLHYNLVWPRHAGPPDQAVMDHARASVFACVVDEFGGSFSAEHGVGPRNIKHYARFVASDVRRLSGEVQRLLAPVPLGRIDFGTME</sequence>
<dbReference type="InterPro" id="IPR016164">
    <property type="entry name" value="FAD-linked_Oxase-like_C"/>
</dbReference>
<dbReference type="Pfam" id="PF02913">
    <property type="entry name" value="FAD-oxidase_C"/>
    <property type="match status" value="1"/>
</dbReference>
<dbReference type="GO" id="GO:0022904">
    <property type="term" value="P:respiratory electron transport chain"/>
    <property type="evidence" value="ECO:0007669"/>
    <property type="project" value="TreeGrafter"/>
</dbReference>
<keyword evidence="3" id="KW-0274">FAD</keyword>
<feature type="domain" description="FAD-binding PCMH-type" evidence="5">
    <location>
        <begin position="42"/>
        <end position="229"/>
    </location>
</feature>
<dbReference type="InterPro" id="IPR016167">
    <property type="entry name" value="FAD-bd_PCMH_sub1"/>
</dbReference>
<comment type="cofactor">
    <cofactor evidence="1">
        <name>FAD</name>
        <dbReference type="ChEBI" id="CHEBI:57692"/>
    </cofactor>
</comment>
<comment type="caution">
    <text evidence="6">The sequence shown here is derived from an EMBL/GenBank/DDBJ whole genome shotgun (WGS) entry which is preliminary data.</text>
</comment>
<dbReference type="InterPro" id="IPR036318">
    <property type="entry name" value="FAD-bd_PCMH-like_sf"/>
</dbReference>
<dbReference type="EMBL" id="JAASQR010000001">
    <property type="protein sequence ID" value="NIJ15927.1"/>
    <property type="molecule type" value="Genomic_DNA"/>
</dbReference>
<dbReference type="Pfam" id="PF01565">
    <property type="entry name" value="FAD_binding_4"/>
    <property type="match status" value="1"/>
</dbReference>
<dbReference type="SUPFAM" id="SSF55103">
    <property type="entry name" value="FAD-linked oxidases, C-terminal domain"/>
    <property type="match status" value="1"/>
</dbReference>
<dbReference type="Gene3D" id="3.30.43.10">
    <property type="entry name" value="Uridine Diphospho-n-acetylenolpyruvylglucosamine Reductase, domain 2"/>
    <property type="match status" value="1"/>
</dbReference>
<reference evidence="6 7" key="1">
    <citation type="submission" date="2020-03" db="EMBL/GenBank/DDBJ databases">
        <title>Genomic Encyclopedia of Type Strains, Phase IV (KMG-IV): sequencing the most valuable type-strain genomes for metagenomic binning, comparative biology and taxonomic classification.</title>
        <authorList>
            <person name="Goeker M."/>
        </authorList>
    </citation>
    <scope>NUCLEOTIDE SEQUENCE [LARGE SCALE GENOMIC DNA]</scope>
    <source>
        <strain evidence="6 7">DSM 21299</strain>
    </source>
</reference>
<proteinExistence type="predicted"/>
<dbReference type="GO" id="GO:0071949">
    <property type="term" value="F:FAD binding"/>
    <property type="evidence" value="ECO:0007669"/>
    <property type="project" value="InterPro"/>
</dbReference>
<evidence type="ECO:0000256" key="3">
    <source>
        <dbReference type="ARBA" id="ARBA00022827"/>
    </source>
</evidence>
<dbReference type="Gene3D" id="3.30.70.2740">
    <property type="match status" value="1"/>
</dbReference>
<accession>A0A846M175</accession>
<dbReference type="RefSeq" id="WP_167302529.1">
    <property type="nucleotide sequence ID" value="NZ_JAASQR010000001.1"/>
</dbReference>
<gene>
    <name evidence="6" type="ORF">FHS54_000876</name>
</gene>
<evidence type="ECO:0000259" key="5">
    <source>
        <dbReference type="PROSITE" id="PS51387"/>
    </source>
</evidence>
<evidence type="ECO:0000256" key="1">
    <source>
        <dbReference type="ARBA" id="ARBA00001974"/>
    </source>
</evidence>
<name>A0A846M175_9SPHN</name>
<evidence type="ECO:0000313" key="7">
    <source>
        <dbReference type="Proteomes" id="UP000576821"/>
    </source>
</evidence>
<dbReference type="Gene3D" id="3.30.465.10">
    <property type="match status" value="1"/>
</dbReference>
<dbReference type="InterPro" id="IPR016169">
    <property type="entry name" value="FAD-bd_PCMH_sub2"/>
</dbReference>
<evidence type="ECO:0000256" key="2">
    <source>
        <dbReference type="ARBA" id="ARBA00022630"/>
    </source>
</evidence>
<dbReference type="PANTHER" id="PTHR43716">
    <property type="entry name" value="D-2-HYDROXYGLUTARATE DEHYDROGENASE, MITOCHONDRIAL"/>
    <property type="match status" value="1"/>
</dbReference>
<dbReference type="Proteomes" id="UP000576821">
    <property type="component" value="Unassembled WGS sequence"/>
</dbReference>
<dbReference type="InterPro" id="IPR051264">
    <property type="entry name" value="FAD-oxidored/transferase_4"/>
</dbReference>
<dbReference type="PANTHER" id="PTHR43716:SF1">
    <property type="entry name" value="D-2-HYDROXYGLUTARATE DEHYDROGENASE, MITOCHONDRIAL"/>
    <property type="match status" value="1"/>
</dbReference>
<dbReference type="Gene3D" id="3.30.70.2190">
    <property type="match status" value="1"/>
</dbReference>
<dbReference type="InterPro" id="IPR006094">
    <property type="entry name" value="Oxid_FAD_bind_N"/>
</dbReference>
<dbReference type="AlphaFoldDB" id="A0A846M175"/>